<feature type="compositionally biased region" description="Polar residues" evidence="1">
    <location>
        <begin position="62"/>
        <end position="82"/>
    </location>
</feature>
<comment type="caution">
    <text evidence="2">The sequence shown here is derived from an EMBL/GenBank/DDBJ whole genome shotgun (WGS) entry which is preliminary data.</text>
</comment>
<name>A0ABQ7D3B8_BRACR</name>
<accession>A0ABQ7D3B8</accession>
<protein>
    <submittedName>
        <fullName evidence="2">Uncharacterized protein</fullName>
    </submittedName>
</protein>
<gene>
    <name evidence="2" type="ORF">DY000_02018151</name>
</gene>
<reference evidence="2 3" key="1">
    <citation type="journal article" date="2020" name="BMC Genomics">
        <title>Intraspecific diversification of the crop wild relative Brassica cretica Lam. using demographic model selection.</title>
        <authorList>
            <person name="Kioukis A."/>
            <person name="Michalopoulou V.A."/>
            <person name="Briers L."/>
            <person name="Pirintsos S."/>
            <person name="Studholme D.J."/>
            <person name="Pavlidis P."/>
            <person name="Sarris P.F."/>
        </authorList>
    </citation>
    <scope>NUCLEOTIDE SEQUENCE [LARGE SCALE GENOMIC DNA]</scope>
    <source>
        <strain evidence="3">cv. PFS-1207/04</strain>
    </source>
</reference>
<sequence>MMTKLNLFSVKSQSIKSKQEDQAAKQGHPTSPMSEPSRLAHDHHPKPTRPAPLRTPSKQKRSNIWTDNESFPKTQTEPYERV</sequence>
<organism evidence="2 3">
    <name type="scientific">Brassica cretica</name>
    <name type="common">Mustard</name>
    <dbReference type="NCBI Taxonomy" id="69181"/>
    <lineage>
        <taxon>Eukaryota</taxon>
        <taxon>Viridiplantae</taxon>
        <taxon>Streptophyta</taxon>
        <taxon>Embryophyta</taxon>
        <taxon>Tracheophyta</taxon>
        <taxon>Spermatophyta</taxon>
        <taxon>Magnoliopsida</taxon>
        <taxon>eudicotyledons</taxon>
        <taxon>Gunneridae</taxon>
        <taxon>Pentapetalae</taxon>
        <taxon>rosids</taxon>
        <taxon>malvids</taxon>
        <taxon>Brassicales</taxon>
        <taxon>Brassicaceae</taxon>
        <taxon>Brassiceae</taxon>
        <taxon>Brassica</taxon>
    </lineage>
</organism>
<dbReference type="Proteomes" id="UP000266723">
    <property type="component" value="Unassembled WGS sequence"/>
</dbReference>
<evidence type="ECO:0000256" key="1">
    <source>
        <dbReference type="SAM" id="MobiDB-lite"/>
    </source>
</evidence>
<feature type="region of interest" description="Disordered" evidence="1">
    <location>
        <begin position="1"/>
        <end position="82"/>
    </location>
</feature>
<dbReference type="EMBL" id="QGKV02000759">
    <property type="protein sequence ID" value="KAF3565489.1"/>
    <property type="molecule type" value="Genomic_DNA"/>
</dbReference>
<evidence type="ECO:0000313" key="3">
    <source>
        <dbReference type="Proteomes" id="UP000266723"/>
    </source>
</evidence>
<proteinExistence type="predicted"/>
<evidence type="ECO:0000313" key="2">
    <source>
        <dbReference type="EMBL" id="KAF3565489.1"/>
    </source>
</evidence>
<keyword evidence="3" id="KW-1185">Reference proteome</keyword>